<name>A0AAD6VA26_9AGAR</name>
<dbReference type="PANTHER" id="PTHR11177:SF333">
    <property type="entry name" value="CHITINASE"/>
    <property type="match status" value="1"/>
</dbReference>
<dbReference type="InterPro" id="IPR017853">
    <property type="entry name" value="GH"/>
</dbReference>
<dbReference type="PANTHER" id="PTHR11177">
    <property type="entry name" value="CHITINASE"/>
    <property type="match status" value="1"/>
</dbReference>
<evidence type="ECO:0000256" key="10">
    <source>
        <dbReference type="SAM" id="MobiDB-lite"/>
    </source>
</evidence>
<dbReference type="InterPro" id="IPR001002">
    <property type="entry name" value="Chitin-bd_1"/>
</dbReference>
<dbReference type="InterPro" id="IPR001223">
    <property type="entry name" value="Glyco_hydro18_cat"/>
</dbReference>
<evidence type="ECO:0000259" key="13">
    <source>
        <dbReference type="PROSITE" id="PS51910"/>
    </source>
</evidence>
<keyword evidence="8" id="KW-1015">Disulfide bond</keyword>
<dbReference type="GO" id="GO:0006032">
    <property type="term" value="P:chitin catabolic process"/>
    <property type="evidence" value="ECO:0007669"/>
    <property type="project" value="UniProtKB-KW"/>
</dbReference>
<keyword evidence="7" id="KW-0624">Polysaccharide degradation</keyword>
<dbReference type="CDD" id="cd06922">
    <property type="entry name" value="ChtBD1_GH18_1"/>
    <property type="match status" value="1"/>
</dbReference>
<dbReference type="Gene3D" id="3.20.20.80">
    <property type="entry name" value="Glycosidases"/>
    <property type="match status" value="1"/>
</dbReference>
<dbReference type="CDD" id="cd00035">
    <property type="entry name" value="ChtBD1"/>
    <property type="match status" value="1"/>
</dbReference>
<evidence type="ECO:0000256" key="1">
    <source>
        <dbReference type="ARBA" id="ARBA00000822"/>
    </source>
</evidence>
<gene>
    <name evidence="14" type="ORF">GGX14DRAFT_366602</name>
</gene>
<dbReference type="SMART" id="SM00636">
    <property type="entry name" value="Glyco_18"/>
    <property type="match status" value="1"/>
</dbReference>
<evidence type="ECO:0000256" key="7">
    <source>
        <dbReference type="ARBA" id="ARBA00023326"/>
    </source>
</evidence>
<dbReference type="SUPFAM" id="SSF57016">
    <property type="entry name" value="Plant lectins/antimicrobial peptides"/>
    <property type="match status" value="1"/>
</dbReference>
<comment type="caution">
    <text evidence="8">Lacks conserved residue(s) required for the propagation of feature annotation.</text>
</comment>
<evidence type="ECO:0000313" key="14">
    <source>
        <dbReference type="EMBL" id="KAJ7207184.1"/>
    </source>
</evidence>
<evidence type="ECO:0000256" key="6">
    <source>
        <dbReference type="ARBA" id="ARBA00023295"/>
    </source>
</evidence>
<dbReference type="InterPro" id="IPR001579">
    <property type="entry name" value="Glyco_hydro_18_chit_AS"/>
</dbReference>
<dbReference type="InterPro" id="IPR029070">
    <property type="entry name" value="Chitinase_insertion_sf"/>
</dbReference>
<keyword evidence="5" id="KW-0119">Carbohydrate metabolism</keyword>
<dbReference type="PROSITE" id="PS50941">
    <property type="entry name" value="CHIT_BIND_I_2"/>
    <property type="match status" value="1"/>
</dbReference>
<dbReference type="InterPro" id="IPR036861">
    <property type="entry name" value="Endochitinase-like_sf"/>
</dbReference>
<feature type="disulfide bond" evidence="8">
    <location>
        <begin position="84"/>
        <end position="98"/>
    </location>
</feature>
<feature type="compositionally biased region" description="Pro residues" evidence="10">
    <location>
        <begin position="1091"/>
        <end position="1100"/>
    </location>
</feature>
<dbReference type="SMART" id="SM00270">
    <property type="entry name" value="ChtBD1"/>
    <property type="match status" value="1"/>
</dbReference>
<accession>A0AAD6VA26</accession>
<protein>
    <submittedName>
        <fullName evidence="14">Class V chitinase</fullName>
    </submittedName>
</protein>
<keyword evidence="4" id="KW-0146">Chitin degradation</keyword>
<proteinExistence type="predicted"/>
<dbReference type="GO" id="GO:0008843">
    <property type="term" value="F:endochitinase activity"/>
    <property type="evidence" value="ECO:0007669"/>
    <property type="project" value="UniProtKB-EC"/>
</dbReference>
<dbReference type="Pfam" id="PF00187">
    <property type="entry name" value="Chitin_bind_1"/>
    <property type="match status" value="1"/>
</dbReference>
<keyword evidence="3 9" id="KW-0378">Hydrolase</keyword>
<sequence length="1151" mass="124208">MRFSATLFLAGLTLFFSVSVAQDFSCSPTKPCSIGCCGNSGVCGLGPTFCGAGNCTSSCDAKSDCDPGWGAQWSNAEKCPLNVCCSKFGFCGTTSDFCGNVTVPSPSCSGGSSSNQRTIGYYEGWSNTRACDQMYPENLPIGAYTHLNFAFAFIDPQSFAVAPMDSGQVELYSRLTNLKNRSPGLKVWISIGGWSMNDPDQPTATTFSDLAGSADAQKKFFTSLISFMSTYGFDGVDIDWEYPVAPERSGKPADFANYPTFLQNLKNAFAASGHSYGLSITIPSSFWYLQHFDIVNIAKTIDWFNMMTYDLHGTWDSTDPFIGAIVGAHTNLTEIDLALQLLWRNNIDPSKVTLGLGFYGRSFTLANPSCTAAGCPFTGGAPAGGCTANVGTLSFPEITRIIAAGGKVTLDKDAAVKIVTYGGSNWVSYDDSDTFKLKIDYANNHCLGGTMIWAASLDDKTGSAAGTLGSVTGRSALSIKALASTDDPITSCVFSDCGLGDNCPPGTRPVIVANHPDKSAAIGISEGNNACRDEWNSQGDTRFERVFCCPPNNPPTCRWDTKAPFCTGHCNDDEIQIATGINGDGAECWTGHKALCCKKTTADEDWGACQWEGSAPFCPGAGCKESDRKPLTTTTWGQGGEEPCSITGVKSYCCTQPPPFTGCVWNKHGDDNSFFQNPFVCQGKCPAGKQLVATDIGSCIWGSQVFCCDTEEVANNPTLNDFQNKLTAFKQNPTCSATGSKRQSAGFGSALDLAPIIAGSSLRSTGLDLLISDTFDDQFGNANNMHFDNFITEQARFPGFDIVDLIFDALCQGSSWITGFNDYGNAQTSVCVINPSHATKRRLNETEAQSRKKRKRNFWMNNDLTSEIPGRPTTGALINAIIAGVIRPAYVAVEQLGQNQDNHLLVEIAWDVRNFPDLQESTGDILAVMHMHVDNLAFANGHTYLGVQFASFFHAQGFYLQHGNRYRAIGWNTNNQNDALNTNERAGVVECDREEEDRWWVGMPGVGDQNDPVTRLGNALVTQTIVNDNLLAGMYNPSTYANDRGSTGSALFVTWGFDWNSQAGQLRLRDSFLVPVPNAGEFLPSAFPGSLPTPNPPSNPPWGGGDPFRKRVEGALGQVWKRAIGLAKWAVDSGRPSASMISFFRSRLQIR</sequence>
<dbReference type="InterPro" id="IPR018371">
    <property type="entry name" value="Chitin-binding_1_CS"/>
</dbReference>
<comment type="caution">
    <text evidence="14">The sequence shown here is derived from an EMBL/GenBank/DDBJ whole genome shotgun (WGS) entry which is preliminary data.</text>
</comment>
<evidence type="ECO:0000256" key="11">
    <source>
        <dbReference type="SAM" id="SignalP"/>
    </source>
</evidence>
<evidence type="ECO:0000256" key="9">
    <source>
        <dbReference type="RuleBase" id="RU000489"/>
    </source>
</evidence>
<comment type="catalytic activity">
    <reaction evidence="1">
        <text>Random endo-hydrolysis of N-acetyl-beta-D-glucosaminide (1-&gt;4)-beta-linkages in chitin and chitodextrins.</text>
        <dbReference type="EC" id="3.2.1.14"/>
    </reaction>
</comment>
<keyword evidence="15" id="KW-1185">Reference proteome</keyword>
<evidence type="ECO:0000256" key="8">
    <source>
        <dbReference type="PROSITE-ProRule" id="PRU00261"/>
    </source>
</evidence>
<dbReference type="EMBL" id="JARJCW010000037">
    <property type="protein sequence ID" value="KAJ7207184.1"/>
    <property type="molecule type" value="Genomic_DNA"/>
</dbReference>
<evidence type="ECO:0000256" key="3">
    <source>
        <dbReference type="ARBA" id="ARBA00022801"/>
    </source>
</evidence>
<dbReference type="Proteomes" id="UP001219525">
    <property type="component" value="Unassembled WGS sequence"/>
</dbReference>
<dbReference type="PROSITE" id="PS51910">
    <property type="entry name" value="GH18_2"/>
    <property type="match status" value="1"/>
</dbReference>
<dbReference type="Pfam" id="PF00704">
    <property type="entry name" value="Glyco_hydro_18"/>
    <property type="match status" value="1"/>
</dbReference>
<keyword evidence="6 9" id="KW-0326">Glycosidase</keyword>
<dbReference type="SUPFAM" id="SSF54556">
    <property type="entry name" value="Chitinase insertion domain"/>
    <property type="match status" value="1"/>
</dbReference>
<dbReference type="GO" id="GO:0000272">
    <property type="term" value="P:polysaccharide catabolic process"/>
    <property type="evidence" value="ECO:0007669"/>
    <property type="project" value="UniProtKB-KW"/>
</dbReference>
<dbReference type="Gene3D" id="3.30.60.10">
    <property type="entry name" value="Endochitinase-like"/>
    <property type="match status" value="1"/>
</dbReference>
<dbReference type="AlphaFoldDB" id="A0AAD6VA26"/>
<feature type="region of interest" description="Disordered" evidence="10">
    <location>
        <begin position="1088"/>
        <end position="1108"/>
    </location>
</feature>
<feature type="domain" description="GH18" evidence="13">
    <location>
        <begin position="116"/>
        <end position="475"/>
    </location>
</feature>
<feature type="disulfide bond" evidence="8">
    <location>
        <begin position="79"/>
        <end position="91"/>
    </location>
</feature>
<dbReference type="InterPro" id="IPR011583">
    <property type="entry name" value="Chitinase_II/V-like_cat"/>
</dbReference>
<dbReference type="GO" id="GO:0008061">
    <property type="term" value="F:chitin binding"/>
    <property type="evidence" value="ECO:0007669"/>
    <property type="project" value="UniProtKB-UniRule"/>
</dbReference>
<keyword evidence="2 8" id="KW-0147">Chitin-binding</keyword>
<evidence type="ECO:0000256" key="2">
    <source>
        <dbReference type="ARBA" id="ARBA00022669"/>
    </source>
</evidence>
<evidence type="ECO:0000259" key="12">
    <source>
        <dbReference type="PROSITE" id="PS50941"/>
    </source>
</evidence>
<evidence type="ECO:0000313" key="15">
    <source>
        <dbReference type="Proteomes" id="UP001219525"/>
    </source>
</evidence>
<dbReference type="Gene3D" id="3.10.50.10">
    <property type="match status" value="1"/>
</dbReference>
<organism evidence="14 15">
    <name type="scientific">Mycena pura</name>
    <dbReference type="NCBI Taxonomy" id="153505"/>
    <lineage>
        <taxon>Eukaryota</taxon>
        <taxon>Fungi</taxon>
        <taxon>Dikarya</taxon>
        <taxon>Basidiomycota</taxon>
        <taxon>Agaricomycotina</taxon>
        <taxon>Agaricomycetes</taxon>
        <taxon>Agaricomycetidae</taxon>
        <taxon>Agaricales</taxon>
        <taxon>Marasmiineae</taxon>
        <taxon>Mycenaceae</taxon>
        <taxon>Mycena</taxon>
    </lineage>
</organism>
<reference evidence="14" key="1">
    <citation type="submission" date="2023-03" db="EMBL/GenBank/DDBJ databases">
        <title>Massive genome expansion in bonnet fungi (Mycena s.s.) driven by repeated elements and novel gene families across ecological guilds.</title>
        <authorList>
            <consortium name="Lawrence Berkeley National Laboratory"/>
            <person name="Harder C.B."/>
            <person name="Miyauchi S."/>
            <person name="Viragh M."/>
            <person name="Kuo A."/>
            <person name="Thoen E."/>
            <person name="Andreopoulos B."/>
            <person name="Lu D."/>
            <person name="Skrede I."/>
            <person name="Drula E."/>
            <person name="Henrissat B."/>
            <person name="Morin E."/>
            <person name="Kohler A."/>
            <person name="Barry K."/>
            <person name="LaButti K."/>
            <person name="Morin E."/>
            <person name="Salamov A."/>
            <person name="Lipzen A."/>
            <person name="Mereny Z."/>
            <person name="Hegedus B."/>
            <person name="Baldrian P."/>
            <person name="Stursova M."/>
            <person name="Weitz H."/>
            <person name="Taylor A."/>
            <person name="Grigoriev I.V."/>
            <person name="Nagy L.G."/>
            <person name="Martin F."/>
            <person name="Kauserud H."/>
        </authorList>
    </citation>
    <scope>NUCLEOTIDE SEQUENCE</scope>
    <source>
        <strain evidence="14">9144</strain>
    </source>
</reference>
<evidence type="ECO:0000256" key="4">
    <source>
        <dbReference type="ARBA" id="ARBA00023024"/>
    </source>
</evidence>
<feature type="domain" description="Chitin-binding type-1" evidence="12">
    <location>
        <begin position="62"/>
        <end position="114"/>
    </location>
</feature>
<dbReference type="PROSITE" id="PS00026">
    <property type="entry name" value="CHIT_BIND_I_1"/>
    <property type="match status" value="1"/>
</dbReference>
<dbReference type="SUPFAM" id="SSF51445">
    <property type="entry name" value="(Trans)glycosidases"/>
    <property type="match status" value="1"/>
</dbReference>
<keyword evidence="11" id="KW-0732">Signal</keyword>
<dbReference type="InterPro" id="IPR050314">
    <property type="entry name" value="Glycosyl_Hydrlase_18"/>
</dbReference>
<evidence type="ECO:0000256" key="5">
    <source>
        <dbReference type="ARBA" id="ARBA00023277"/>
    </source>
</evidence>
<feature type="chain" id="PRO_5041899816" evidence="11">
    <location>
        <begin position="22"/>
        <end position="1151"/>
    </location>
</feature>
<dbReference type="PROSITE" id="PS01095">
    <property type="entry name" value="GH18_1"/>
    <property type="match status" value="1"/>
</dbReference>
<feature type="signal peptide" evidence="11">
    <location>
        <begin position="1"/>
        <end position="21"/>
    </location>
</feature>